<dbReference type="Proteomes" id="UP001596022">
    <property type="component" value="Unassembled WGS sequence"/>
</dbReference>
<dbReference type="InterPro" id="IPR005674">
    <property type="entry name" value="CocE/Ser_esterase"/>
</dbReference>
<dbReference type="InterPro" id="IPR050585">
    <property type="entry name" value="Xaa-Pro_dipeptidyl-ppase/CocE"/>
</dbReference>
<name>A0ABV9GMX9_9BACL</name>
<dbReference type="PANTHER" id="PTHR43056:SF10">
    <property type="entry name" value="COCE_NOND FAMILY, PUTATIVE (AFU_ORTHOLOGUE AFUA_7G00600)-RELATED"/>
    <property type="match status" value="1"/>
</dbReference>
<dbReference type="InterPro" id="IPR013736">
    <property type="entry name" value="Xaa-Pro_dipept_C"/>
</dbReference>
<keyword evidence="4" id="KW-1185">Reference proteome</keyword>
<keyword evidence="1 3" id="KW-0378">Hydrolase</keyword>
<dbReference type="InterPro" id="IPR000383">
    <property type="entry name" value="Xaa-Pro-like_dom"/>
</dbReference>
<dbReference type="InterPro" id="IPR029058">
    <property type="entry name" value="AB_hydrolase_fold"/>
</dbReference>
<evidence type="ECO:0000256" key="1">
    <source>
        <dbReference type="ARBA" id="ARBA00022801"/>
    </source>
</evidence>
<sequence length="557" mass="63373">MVKEVLHAVKINRGVGIPMRDGVVLSADIYRPDDEDRHPAIMVRTPYMKNTTSHHENGIYYAERGYAVVIVDVRGRGDSEGVFIPYRNEGDDGYDCIEWAASQSWCDGGVGTMGGSYLGRIQWLTALKQPPHLKTMIAAVTPSDPFVEWPTGTPTPMHICWLYMTSDRVMQNTDVVDWDSVYRHLPHVTMDEKLGKSLPAWREEYEHPYLDDWWKEISYQKSYNKIDLPVLHVSGWYDDELVGTPLNFVGMTKEAPSEAARRNQKLLVGPWIHQINTSSKIGDIDFGPDAIIDLKGYQLRWFDRWLKGVKNSIDEEKPVKIFVMGRNEWVEEDAWPLPQTNWTHYYLHSGGRANSRFGDGVLSIEPPTEKEPSTDHYVYDPENPVPFLTDMVSSQIGGADDYSAIERRDDVLVYSTPALETDIEIIGPLKMVLFAATDALDTDFMVKLLDVHPNGFAQRLNDGMVRARFRNGMEHPELLTPGEIYRYEIDCWDTAHVFKRGHQIRVEIASSAFPKYDCNLNTGAPLGKTTDMKKANQTIYHDPAHPSAMILPVIPRD</sequence>
<protein>
    <submittedName>
        <fullName evidence="3">CocE/NonD family hydrolase</fullName>
    </submittedName>
</protein>
<feature type="domain" description="Xaa-Pro dipeptidyl-peptidase C-terminal" evidence="2">
    <location>
        <begin position="299"/>
        <end position="550"/>
    </location>
</feature>
<dbReference type="Gene3D" id="2.60.120.260">
    <property type="entry name" value="Galactose-binding domain-like"/>
    <property type="match status" value="1"/>
</dbReference>
<organism evidence="3 4">
    <name type="scientific">Camelliibacillus cellulosilyticus</name>
    <dbReference type="NCBI Taxonomy" id="2174486"/>
    <lineage>
        <taxon>Bacteria</taxon>
        <taxon>Bacillati</taxon>
        <taxon>Bacillota</taxon>
        <taxon>Bacilli</taxon>
        <taxon>Bacillales</taxon>
        <taxon>Sporolactobacillaceae</taxon>
        <taxon>Camelliibacillus</taxon>
    </lineage>
</organism>
<evidence type="ECO:0000313" key="3">
    <source>
        <dbReference type="EMBL" id="MFC4619589.1"/>
    </source>
</evidence>
<accession>A0ABV9GMX9</accession>
<dbReference type="PANTHER" id="PTHR43056">
    <property type="entry name" value="PEPTIDASE S9 PROLYL OLIGOPEPTIDASE"/>
    <property type="match status" value="1"/>
</dbReference>
<gene>
    <name evidence="3" type="ORF">ACFO4N_12780</name>
</gene>
<evidence type="ECO:0000259" key="2">
    <source>
        <dbReference type="SMART" id="SM00939"/>
    </source>
</evidence>
<dbReference type="Gene3D" id="1.10.3020.10">
    <property type="entry name" value="alpha-amino acid ester hydrolase ( Helical cap domain)"/>
    <property type="match status" value="1"/>
</dbReference>
<proteinExistence type="predicted"/>
<dbReference type="EMBL" id="JBHSFW010000010">
    <property type="protein sequence ID" value="MFC4619589.1"/>
    <property type="molecule type" value="Genomic_DNA"/>
</dbReference>
<dbReference type="Pfam" id="PF02129">
    <property type="entry name" value="Peptidase_S15"/>
    <property type="match status" value="1"/>
</dbReference>
<dbReference type="RefSeq" id="WP_376846684.1">
    <property type="nucleotide sequence ID" value="NZ_JBHSFW010000010.1"/>
</dbReference>
<comment type="caution">
    <text evidence="3">The sequence shown here is derived from an EMBL/GenBank/DDBJ whole genome shotgun (WGS) entry which is preliminary data.</text>
</comment>
<dbReference type="InterPro" id="IPR008979">
    <property type="entry name" value="Galactose-bd-like_sf"/>
</dbReference>
<dbReference type="SUPFAM" id="SSF49785">
    <property type="entry name" value="Galactose-binding domain-like"/>
    <property type="match status" value="1"/>
</dbReference>
<dbReference type="NCBIfam" id="TIGR00976">
    <property type="entry name" value="CocE_NonD"/>
    <property type="match status" value="1"/>
</dbReference>
<dbReference type="Gene3D" id="3.40.50.1820">
    <property type="entry name" value="alpha/beta hydrolase"/>
    <property type="match status" value="1"/>
</dbReference>
<evidence type="ECO:0000313" key="4">
    <source>
        <dbReference type="Proteomes" id="UP001596022"/>
    </source>
</evidence>
<dbReference type="Pfam" id="PF08530">
    <property type="entry name" value="PepX_C"/>
    <property type="match status" value="1"/>
</dbReference>
<dbReference type="SMART" id="SM00939">
    <property type="entry name" value="PepX_C"/>
    <property type="match status" value="1"/>
</dbReference>
<reference evidence="4" key="1">
    <citation type="journal article" date="2019" name="Int. J. Syst. Evol. Microbiol.">
        <title>The Global Catalogue of Microorganisms (GCM) 10K type strain sequencing project: providing services to taxonomists for standard genome sequencing and annotation.</title>
        <authorList>
            <consortium name="The Broad Institute Genomics Platform"/>
            <consortium name="The Broad Institute Genome Sequencing Center for Infectious Disease"/>
            <person name="Wu L."/>
            <person name="Ma J."/>
        </authorList>
    </citation>
    <scope>NUCLEOTIDE SEQUENCE [LARGE SCALE GENOMIC DNA]</scope>
    <source>
        <strain evidence="4">CGMCC 1.16306</strain>
    </source>
</reference>
<dbReference type="SUPFAM" id="SSF53474">
    <property type="entry name" value="alpha/beta-Hydrolases"/>
    <property type="match status" value="1"/>
</dbReference>
<dbReference type="GO" id="GO:0016787">
    <property type="term" value="F:hydrolase activity"/>
    <property type="evidence" value="ECO:0007669"/>
    <property type="project" value="UniProtKB-KW"/>
</dbReference>